<dbReference type="Proteomes" id="UP000236286">
    <property type="component" value="Unassembled WGS sequence"/>
</dbReference>
<dbReference type="EMBL" id="PDZR01000021">
    <property type="protein sequence ID" value="PNG24968.1"/>
    <property type="molecule type" value="Genomic_DNA"/>
</dbReference>
<dbReference type="OrthoDB" id="338241at2"/>
<dbReference type="RefSeq" id="WP_102844702.1">
    <property type="nucleotide sequence ID" value="NZ_PDZR01000021.1"/>
</dbReference>
<evidence type="ECO:0000313" key="1">
    <source>
        <dbReference type="EMBL" id="PNG24968.1"/>
    </source>
</evidence>
<protein>
    <submittedName>
        <fullName evidence="1">Uncharacterized protein</fullName>
    </submittedName>
</protein>
<name>A0A2J7TDX5_METSI</name>
<proteinExistence type="predicted"/>
<dbReference type="AlphaFoldDB" id="A0A2J7TDX5"/>
<reference evidence="1 2" key="1">
    <citation type="submission" date="2017-10" db="EMBL/GenBank/DDBJ databases">
        <title>Genome announcement of Methylocella silvestris TVC from permafrost.</title>
        <authorList>
            <person name="Wang J."/>
            <person name="Geng K."/>
            <person name="Ul-Haque F."/>
            <person name="Crombie A.T."/>
            <person name="Street L.E."/>
            <person name="Wookey P.A."/>
            <person name="Murrell J.C."/>
            <person name="Pratscher J."/>
        </authorList>
    </citation>
    <scope>NUCLEOTIDE SEQUENCE [LARGE SCALE GENOMIC DNA]</scope>
    <source>
        <strain evidence="1 2">TVC</strain>
    </source>
</reference>
<accession>A0A2J7TDX5</accession>
<sequence>MLATNRLEASIAAVVADANLHARWLNTFSYLEYVGFRKIVKSQRAEALTAEILTHALEEGRHALGLKKLALKVGGDAFAAYAPENMLCGEEAEDYFQSLDKSCDEVFAALPDAARAKLVYCYVTWLIERRALDVYGVYKTALGASPIAGRIAGLLMEEEKHLSDISAEIAANDPEFATRAPQLEAVEAALYETFIDRLVAELSRSRASSVAPAAVTA</sequence>
<evidence type="ECO:0000313" key="2">
    <source>
        <dbReference type="Proteomes" id="UP000236286"/>
    </source>
</evidence>
<gene>
    <name evidence="1" type="ORF">CR492_15820</name>
</gene>
<comment type="caution">
    <text evidence="1">The sequence shown here is derived from an EMBL/GenBank/DDBJ whole genome shotgun (WGS) entry which is preliminary data.</text>
</comment>
<organism evidence="1 2">
    <name type="scientific">Methylocella silvestris</name>
    <dbReference type="NCBI Taxonomy" id="199596"/>
    <lineage>
        <taxon>Bacteria</taxon>
        <taxon>Pseudomonadati</taxon>
        <taxon>Pseudomonadota</taxon>
        <taxon>Alphaproteobacteria</taxon>
        <taxon>Hyphomicrobiales</taxon>
        <taxon>Beijerinckiaceae</taxon>
        <taxon>Methylocella</taxon>
    </lineage>
</organism>